<feature type="compositionally biased region" description="Basic residues" evidence="1">
    <location>
        <begin position="313"/>
        <end position="329"/>
    </location>
</feature>
<gene>
    <name evidence="2" type="ORF">AVDCRST_MAG13-3249</name>
</gene>
<feature type="compositionally biased region" description="Low complexity" evidence="1">
    <location>
        <begin position="146"/>
        <end position="162"/>
    </location>
</feature>
<feature type="compositionally biased region" description="Basic residues" evidence="1">
    <location>
        <begin position="176"/>
        <end position="190"/>
    </location>
</feature>
<feature type="region of interest" description="Disordered" evidence="1">
    <location>
        <begin position="1"/>
        <end position="449"/>
    </location>
</feature>
<feature type="compositionally biased region" description="Low complexity" evidence="1">
    <location>
        <begin position="75"/>
        <end position="97"/>
    </location>
</feature>
<feature type="compositionally biased region" description="Basic residues" evidence="1">
    <location>
        <begin position="1"/>
        <end position="13"/>
    </location>
</feature>
<organism evidence="2">
    <name type="scientific">uncultured Solirubrobacteraceae bacterium</name>
    <dbReference type="NCBI Taxonomy" id="1162706"/>
    <lineage>
        <taxon>Bacteria</taxon>
        <taxon>Bacillati</taxon>
        <taxon>Actinomycetota</taxon>
        <taxon>Thermoleophilia</taxon>
        <taxon>Solirubrobacterales</taxon>
        <taxon>Solirubrobacteraceae</taxon>
        <taxon>environmental samples</taxon>
    </lineage>
</organism>
<feature type="compositionally biased region" description="Basic residues" evidence="1">
    <location>
        <begin position="98"/>
        <end position="110"/>
    </location>
</feature>
<dbReference type="EMBL" id="CADCVO010000517">
    <property type="protein sequence ID" value="CAA9518852.1"/>
    <property type="molecule type" value="Genomic_DNA"/>
</dbReference>
<sequence length="449" mass="47400">APVHARPRPRRPRGTAAGRHGARPGPAAAGDPGRAGRGAGPVRPGHGDAVRTRARPHGPRPRPRDERGRGRLHAGRPGPRLPRAGPAGVGHGPPHAGPRGHLRLRGRARRAHDAAGGAGLLPRLADEPRPVPALHPAGARGRRLRPGLGAAGPARGPAPRRAAGPRRRPEGPARRALARRERRRRLRHVGLRGAPGPPRPGRAGPHRRRPARDLRRRPGRGRRAPAPGRGPRAAVPRPARPRPAVGGGRLRRDGRRGGAGRSARAVDPAGLPAPARGVQAARARHEPRRAGLRLRRLDLPGRAAAHPGPRGPPRARRRLAQRRGLPHRARGPDVRPGARQRGGVVLPAAAHRRRRRRGPARALARHAPARAAHVAPARRAHAALRAADLAHPRPGGARGPQAPAGVADPGGDDRRRLADHLAPGSAHRRARPQPARPHARAVAEGAPQV</sequence>
<feature type="non-terminal residue" evidence="2">
    <location>
        <position position="449"/>
    </location>
</feature>
<feature type="compositionally biased region" description="Low complexity" evidence="1">
    <location>
        <begin position="224"/>
        <end position="237"/>
    </location>
</feature>
<proteinExistence type="predicted"/>
<feature type="compositionally biased region" description="Basic residues" evidence="1">
    <location>
        <begin position="350"/>
        <end position="368"/>
    </location>
</feature>
<name>A0A6J4TAT8_9ACTN</name>
<feature type="compositionally biased region" description="Low complexity" evidence="1">
    <location>
        <begin position="14"/>
        <end position="32"/>
    </location>
</feature>
<accession>A0A6J4TAT8</accession>
<feature type="compositionally biased region" description="Basic residues" evidence="1">
    <location>
        <begin position="52"/>
        <end position="61"/>
    </location>
</feature>
<evidence type="ECO:0000256" key="1">
    <source>
        <dbReference type="SAM" id="MobiDB-lite"/>
    </source>
</evidence>
<feature type="non-terminal residue" evidence="2">
    <location>
        <position position="1"/>
    </location>
</feature>
<protein>
    <submittedName>
        <fullName evidence="2">Uncharacterized protein</fullName>
    </submittedName>
</protein>
<reference evidence="2" key="1">
    <citation type="submission" date="2020-02" db="EMBL/GenBank/DDBJ databases">
        <authorList>
            <person name="Meier V. D."/>
        </authorList>
    </citation>
    <scope>NUCLEOTIDE SEQUENCE</scope>
    <source>
        <strain evidence="2">AVDCRST_MAG13</strain>
    </source>
</reference>
<feature type="compositionally biased region" description="Basic residues" evidence="1">
    <location>
        <begin position="204"/>
        <end position="223"/>
    </location>
</feature>
<evidence type="ECO:0000313" key="2">
    <source>
        <dbReference type="EMBL" id="CAA9518852.1"/>
    </source>
</evidence>
<dbReference type="AlphaFoldDB" id="A0A6J4TAT8"/>
<feature type="compositionally biased region" description="Low complexity" evidence="1">
    <location>
        <begin position="383"/>
        <end position="405"/>
    </location>
</feature>
<feature type="compositionally biased region" description="Basic residues" evidence="1">
    <location>
        <begin position="285"/>
        <end position="294"/>
    </location>
</feature>